<dbReference type="InterPro" id="IPR036068">
    <property type="entry name" value="Nicotinate_pribotase-like_C"/>
</dbReference>
<evidence type="ECO:0000256" key="1">
    <source>
        <dbReference type="ARBA" id="ARBA00010897"/>
    </source>
</evidence>
<name>A0A5C1K802_9CAUD</name>
<dbReference type="GO" id="GO:0047280">
    <property type="term" value="F:nicotinamide phosphoribosyltransferase activity"/>
    <property type="evidence" value="ECO:0007669"/>
    <property type="project" value="UniProtKB-EC"/>
</dbReference>
<keyword evidence="10" id="KW-1185">Reference proteome</keyword>
<evidence type="ECO:0000259" key="8">
    <source>
        <dbReference type="Pfam" id="PF04095"/>
    </source>
</evidence>
<organism evidence="9 10">
    <name type="scientific">Pseudomonas phage vB_PaeM_PS119XW</name>
    <dbReference type="NCBI Taxonomy" id="2601632"/>
    <lineage>
        <taxon>Viruses</taxon>
        <taxon>Duplodnaviria</taxon>
        <taxon>Heunggongvirae</taxon>
        <taxon>Uroviricota</taxon>
        <taxon>Caudoviricetes</taxon>
        <taxon>Chimalliviridae</taxon>
        <taxon>Pawinskivirus</taxon>
        <taxon>Pawinskivirus PS119XW</taxon>
    </lineage>
</organism>
<dbReference type="EMBL" id="MN103543">
    <property type="protein sequence ID" value="QEM42010.1"/>
    <property type="molecule type" value="Genomic_DNA"/>
</dbReference>
<accession>A0A5C1K802</accession>
<evidence type="ECO:0000256" key="6">
    <source>
        <dbReference type="ARBA" id="ARBA00035024"/>
    </source>
</evidence>
<evidence type="ECO:0000256" key="5">
    <source>
        <dbReference type="ARBA" id="ARBA00035007"/>
    </source>
</evidence>
<feature type="domain" description="Nicotinate/nicotinamide phosphoribosyltransferase" evidence="8">
    <location>
        <begin position="193"/>
        <end position="535"/>
    </location>
</feature>
<dbReference type="GeneID" id="77937031"/>
<dbReference type="NCBIfam" id="NF006629">
    <property type="entry name" value="PRK09198.1"/>
    <property type="match status" value="1"/>
</dbReference>
<keyword evidence="4 9" id="KW-0808">Transferase</keyword>
<dbReference type="SUPFAM" id="SSF51690">
    <property type="entry name" value="Nicotinate/Quinolinate PRTase C-terminal domain-like"/>
    <property type="match status" value="1"/>
</dbReference>
<dbReference type="InterPro" id="IPR016471">
    <property type="entry name" value="Nicotinamide_PRibTrfase"/>
</dbReference>
<protein>
    <recommendedName>
        <fullName evidence="7">Nicotinamide phosphoribosyltransferase</fullName>
        <ecNumber evidence="6">2.4.2.12</ecNumber>
    </recommendedName>
</protein>
<dbReference type="EC" id="2.4.2.12" evidence="6"/>
<keyword evidence="2" id="KW-0662">Pyridine nucleotide biosynthesis</keyword>
<dbReference type="PANTHER" id="PTHR43816:SF1">
    <property type="entry name" value="NICOTINAMIDE PHOSPHORIBOSYLTRANSFERASE"/>
    <property type="match status" value="1"/>
</dbReference>
<evidence type="ECO:0000256" key="4">
    <source>
        <dbReference type="ARBA" id="ARBA00022679"/>
    </source>
</evidence>
<dbReference type="InterPro" id="IPR013785">
    <property type="entry name" value="Aldolase_TIM"/>
</dbReference>
<dbReference type="Gene3D" id="3.20.20.70">
    <property type="entry name" value="Aldolase class I"/>
    <property type="match status" value="1"/>
</dbReference>
<comment type="pathway">
    <text evidence="5">Cofactor biosynthesis; NAD(+) biosynthesis; nicotinamide D-ribonucleotide from 5-phospho-alpha-D-ribose 1-diphosphate and nicotinamide: step 1/1.</text>
</comment>
<reference evidence="9 10" key="1">
    <citation type="submission" date="2019-06" db="EMBL/GenBank/DDBJ databases">
        <title>A distant relative of Phikzvirus genus phages from a therapeutic phage collection.</title>
        <authorList>
            <person name="Hejnowicz M.S."/>
            <person name="Dabrowski K."/>
            <person name="Gawor J."/>
            <person name="Weber-Dabrowska B."/>
            <person name="Gromadka R."/>
            <person name="Lobocka M.B."/>
        </authorList>
    </citation>
    <scope>NUCLEOTIDE SEQUENCE [LARGE SCALE GENOMIC DNA]</scope>
</reference>
<evidence type="ECO:0000256" key="7">
    <source>
        <dbReference type="ARBA" id="ARBA00035036"/>
    </source>
</evidence>
<evidence type="ECO:0000256" key="2">
    <source>
        <dbReference type="ARBA" id="ARBA00022642"/>
    </source>
</evidence>
<dbReference type="GO" id="GO:0009435">
    <property type="term" value="P:NAD+ biosynthetic process"/>
    <property type="evidence" value="ECO:0007669"/>
    <property type="project" value="InterPro"/>
</dbReference>
<comment type="similarity">
    <text evidence="1">Belongs to the NAPRTase family.</text>
</comment>
<dbReference type="RefSeq" id="YP_010661021.1">
    <property type="nucleotide sequence ID" value="NC_070882.1"/>
</dbReference>
<evidence type="ECO:0000313" key="9">
    <source>
        <dbReference type="EMBL" id="QEM42010.1"/>
    </source>
</evidence>
<dbReference type="Pfam" id="PF04095">
    <property type="entry name" value="NAPRTase"/>
    <property type="match status" value="1"/>
</dbReference>
<dbReference type="KEGG" id="vg:77937031"/>
<dbReference type="Proteomes" id="UP000322144">
    <property type="component" value="Segment"/>
</dbReference>
<keyword evidence="3 9" id="KW-0328">Glycosyltransferase</keyword>
<sequence length="588" mass="66435">MSNALYAATATDCYKPGHGALYPKGTERKYANFTPRSAKQFLRSKSCSAFYDNKVVNFGLQGTWHELVELWDRTFFNLPREIAVKRAQRRFDNMCGKGVIKHECLYKLHELGYLPLTVLAIDEGERVNIGVPTFVVYNSLDDDDHYWLVNYLETIVSSYNWKMICNATIAAEYQRVLNHYADRTCDNREHVKFQAHDFSFRGMSGPEDAMRSGSAHLTSFAGTDTIPALDYAEMYYGANSDTELLGASVTATEHAVATTNILYRLQMKVNFLKEEGTVITPELHDKLRLEAERDYILEIILQKVPEGIISLVCDSFDFWGVISDVLPSIRAEIESRLKNELGLARVVVRPDSGDPVKVITGYMAYPTEFADRADFEKHIGELGSIEFSGYEVVRIAGEYYEINHIASSLSDFLSEKTIPEVEVRGVIEVLWDSFGGTVNGKGFKCLNEYVGLIYGDSITVERTEQIMSRLERKGYASSNVVLGIGSYTYQYNTRDTFGMAVKATAVQIDEEFVELYKDPKAASSKKSAKGFLRVIKDEEGNFVLEQEADLSWATLETESGELKLFFKNGEFYKNDTMAKIRERIATSL</sequence>
<evidence type="ECO:0000313" key="10">
    <source>
        <dbReference type="Proteomes" id="UP000322144"/>
    </source>
</evidence>
<dbReference type="InterPro" id="IPR041525">
    <property type="entry name" value="N/Namide_PRibTrfase"/>
</dbReference>
<evidence type="ECO:0000256" key="3">
    <source>
        <dbReference type="ARBA" id="ARBA00022676"/>
    </source>
</evidence>
<proteinExistence type="inferred from homology"/>
<dbReference type="PANTHER" id="PTHR43816">
    <property type="entry name" value="NICOTINAMIDE PHOSPHORIBOSYLTRANSFERASE"/>
    <property type="match status" value="1"/>
</dbReference>